<dbReference type="InterPro" id="IPR036397">
    <property type="entry name" value="RNaseH_sf"/>
</dbReference>
<feature type="region of interest" description="Disordered" evidence="1">
    <location>
        <begin position="406"/>
        <end position="428"/>
    </location>
</feature>
<sequence length="1038" mass="116877">MIKEAVQQALAEEKQKTKGTSSTSEKTSSKKEKTTTFDESRRSGMHLQDPRAEKTQWPCFGEHHETRGSNRFGMWSDCRKCGIRMMYTPAVGSPATSVHQDLPATVTEALANLRSDGYQPQEVDHKLVKYAIKLVTAEKVMKGRPPKNQTKAKAKGYPSPPETPQPTAAEVHVMTDSDTEGFQSEESDLQSETRKMVQEVIQSHNQFGVAAELRQLRATAVKDVVRHILDIFRAAISRDPKNVHVYFEWPRDAVDGWRIQEFQRFERWLHSTFGIQLFRTHIHGCMFGVRAPSGELLNKPWVILTTDEFFFKHATTKCDGSHEHRPGGMLGMGSKHVNATAFYPTSMARRIVQVWKKGKFQDNDMFVLNQLHTAAHSYEDPVASNPFTLQELQEDLPELDETAYAASKRKPRTQDPDDADPDQDQHEFVDDTQRERCRAMLHRLHRSAGHPSNRNLARLIRDRGLPRWMVEEAANLKCQACVENQRGNQLIPHKSIGVQPQPWQFVGMDVFEVPFPKQQCKVRYLVMADLCMQFVSLQVLHVGSLSDSGTDGGDKLVAAFCNGWLIHRPRPEWVLVDSQTSLCYGAMSDFLSMAGIGLSVIAGEAHWQHGKTESMVRITKGIIRRLRNENPEIDPAAAAYLACIASNNTWKSNGFSPVQWAYGCDPDFKRDVEPDPLEANKRFGIGPKIFAELQQHRDRARAICAEEIAKETMTRLWNSSSRPVSSFQVTKRLQLQPPNLQAHSSGQKRCVVEDQPDHGVQQLVRDKIFQLEIQQKQEESLQLLRDQIEKEKEDESFLLSYISSSCTSSQPLDCYRVEFDILDADAFTSNPILYVKRVLESKGTEVTYSKLLPEEQPLFDEAKAREVAEVVSSMALRKILEATEQKEAEENPGCYDALVTNESLGTSIDDARASIDMIGVQQGTEPEAGVPRAVSVRSGSSGECWIVGYIDGGPVWWNAHHRARHALATVALALVRATLELQLQATALVHLVPRAPVQLAPCDQVAATCRRRHRSRLRRRKCQIDTSSGSLLQPGGPR</sequence>
<dbReference type="InterPro" id="IPR001584">
    <property type="entry name" value="Integrase_cat-core"/>
</dbReference>
<dbReference type="SUPFAM" id="SSF53098">
    <property type="entry name" value="Ribonuclease H-like"/>
    <property type="match status" value="1"/>
</dbReference>
<dbReference type="Proteomes" id="UP001152797">
    <property type="component" value="Unassembled WGS sequence"/>
</dbReference>
<comment type="caution">
    <text evidence="3">The sequence shown here is derived from an EMBL/GenBank/DDBJ whole genome shotgun (WGS) entry which is preliminary data.</text>
</comment>
<dbReference type="GO" id="GO:0003676">
    <property type="term" value="F:nucleic acid binding"/>
    <property type="evidence" value="ECO:0007669"/>
    <property type="project" value="InterPro"/>
</dbReference>
<evidence type="ECO:0000313" key="3">
    <source>
        <dbReference type="EMBL" id="CAI4010825.1"/>
    </source>
</evidence>
<evidence type="ECO:0000313" key="4">
    <source>
        <dbReference type="EMBL" id="CAL4798137.1"/>
    </source>
</evidence>
<accession>A0A9P1GET5</accession>
<evidence type="ECO:0000313" key="5">
    <source>
        <dbReference type="Proteomes" id="UP001152797"/>
    </source>
</evidence>
<dbReference type="Gene3D" id="3.30.420.10">
    <property type="entry name" value="Ribonuclease H-like superfamily/Ribonuclease H"/>
    <property type="match status" value="1"/>
</dbReference>
<dbReference type="GO" id="GO:0015074">
    <property type="term" value="P:DNA integration"/>
    <property type="evidence" value="ECO:0007669"/>
    <property type="project" value="InterPro"/>
</dbReference>
<feature type="compositionally biased region" description="Basic residues" evidence="1">
    <location>
        <begin position="142"/>
        <end position="154"/>
    </location>
</feature>
<dbReference type="PROSITE" id="PS50994">
    <property type="entry name" value="INTEGRASE"/>
    <property type="match status" value="1"/>
</dbReference>
<feature type="region of interest" description="Disordered" evidence="1">
    <location>
        <begin position="142"/>
        <end position="167"/>
    </location>
</feature>
<feature type="region of interest" description="Disordered" evidence="1">
    <location>
        <begin position="1"/>
        <end position="54"/>
    </location>
</feature>
<dbReference type="AlphaFoldDB" id="A0A9P1GET5"/>
<dbReference type="OrthoDB" id="419226at2759"/>
<proteinExistence type="predicted"/>
<evidence type="ECO:0000256" key="1">
    <source>
        <dbReference type="SAM" id="MobiDB-lite"/>
    </source>
</evidence>
<reference evidence="3" key="1">
    <citation type="submission" date="2022-10" db="EMBL/GenBank/DDBJ databases">
        <authorList>
            <person name="Chen Y."/>
            <person name="Dougan E. K."/>
            <person name="Chan C."/>
            <person name="Rhodes N."/>
            <person name="Thang M."/>
        </authorList>
    </citation>
    <scope>NUCLEOTIDE SEQUENCE</scope>
</reference>
<dbReference type="EMBL" id="CAMXCT030004935">
    <property type="protein sequence ID" value="CAL4798137.1"/>
    <property type="molecule type" value="Genomic_DNA"/>
</dbReference>
<organism evidence="3">
    <name type="scientific">Cladocopium goreaui</name>
    <dbReference type="NCBI Taxonomy" id="2562237"/>
    <lineage>
        <taxon>Eukaryota</taxon>
        <taxon>Sar</taxon>
        <taxon>Alveolata</taxon>
        <taxon>Dinophyceae</taxon>
        <taxon>Suessiales</taxon>
        <taxon>Symbiodiniaceae</taxon>
        <taxon>Cladocopium</taxon>
    </lineage>
</organism>
<feature type="domain" description="Integrase catalytic" evidence="2">
    <location>
        <begin position="498"/>
        <end position="665"/>
    </location>
</feature>
<dbReference type="InterPro" id="IPR012337">
    <property type="entry name" value="RNaseH-like_sf"/>
</dbReference>
<dbReference type="EMBL" id="CAMXCT010004935">
    <property type="protein sequence ID" value="CAI4010825.1"/>
    <property type="molecule type" value="Genomic_DNA"/>
</dbReference>
<feature type="compositionally biased region" description="Basic and acidic residues" evidence="1">
    <location>
        <begin position="27"/>
        <end position="54"/>
    </location>
</feature>
<dbReference type="EMBL" id="CAMXCT020004935">
    <property type="protein sequence ID" value="CAL1164200.1"/>
    <property type="molecule type" value="Genomic_DNA"/>
</dbReference>
<keyword evidence="5" id="KW-1185">Reference proteome</keyword>
<gene>
    <name evidence="3" type="ORF">C1SCF055_LOCUS36052</name>
</gene>
<reference evidence="4 5" key="2">
    <citation type="submission" date="2024-05" db="EMBL/GenBank/DDBJ databases">
        <authorList>
            <person name="Chen Y."/>
            <person name="Shah S."/>
            <person name="Dougan E. K."/>
            <person name="Thang M."/>
            <person name="Chan C."/>
        </authorList>
    </citation>
    <scope>NUCLEOTIDE SEQUENCE [LARGE SCALE GENOMIC DNA]</scope>
</reference>
<protein>
    <submittedName>
        <fullName evidence="4">Cytoplasmic dynein 1 heavy chain 1</fullName>
    </submittedName>
</protein>
<evidence type="ECO:0000259" key="2">
    <source>
        <dbReference type="PROSITE" id="PS50994"/>
    </source>
</evidence>
<name>A0A9P1GET5_9DINO</name>